<gene>
    <name evidence="2" type="ORF">SNAT2548_LOCUS32029</name>
</gene>
<feature type="region of interest" description="Disordered" evidence="1">
    <location>
        <begin position="289"/>
        <end position="320"/>
    </location>
</feature>
<dbReference type="OrthoDB" id="439307at2759"/>
<evidence type="ECO:0000256" key="1">
    <source>
        <dbReference type="SAM" id="MobiDB-lite"/>
    </source>
</evidence>
<dbReference type="EMBL" id="CAJNDS010002689">
    <property type="protein sequence ID" value="CAE7565550.1"/>
    <property type="molecule type" value="Genomic_DNA"/>
</dbReference>
<proteinExistence type="predicted"/>
<dbReference type="AlphaFoldDB" id="A0A812UHY7"/>
<name>A0A812UHY7_9DINO</name>
<comment type="caution">
    <text evidence="2">The sequence shown here is derived from an EMBL/GenBank/DDBJ whole genome shotgun (WGS) entry which is preliminary data.</text>
</comment>
<feature type="compositionally biased region" description="Polar residues" evidence="1">
    <location>
        <begin position="301"/>
        <end position="311"/>
    </location>
</feature>
<reference evidence="2" key="1">
    <citation type="submission" date="2021-02" db="EMBL/GenBank/DDBJ databases">
        <authorList>
            <person name="Dougan E. K."/>
            <person name="Rhodes N."/>
            <person name="Thang M."/>
            <person name="Chan C."/>
        </authorList>
    </citation>
    <scope>NUCLEOTIDE SEQUENCE</scope>
</reference>
<organism evidence="2 3">
    <name type="scientific">Symbiodinium natans</name>
    <dbReference type="NCBI Taxonomy" id="878477"/>
    <lineage>
        <taxon>Eukaryota</taxon>
        <taxon>Sar</taxon>
        <taxon>Alveolata</taxon>
        <taxon>Dinophyceae</taxon>
        <taxon>Suessiales</taxon>
        <taxon>Symbiodiniaceae</taxon>
        <taxon>Symbiodinium</taxon>
    </lineage>
</organism>
<dbReference type="Gene3D" id="1.10.287.1490">
    <property type="match status" value="1"/>
</dbReference>
<dbReference type="Proteomes" id="UP000604046">
    <property type="component" value="Unassembled WGS sequence"/>
</dbReference>
<keyword evidence="3" id="KW-1185">Reference proteome</keyword>
<feature type="region of interest" description="Disordered" evidence="1">
    <location>
        <begin position="18"/>
        <end position="57"/>
    </location>
</feature>
<feature type="compositionally biased region" description="Basic and acidic residues" evidence="1">
    <location>
        <begin position="289"/>
        <end position="299"/>
    </location>
</feature>
<sequence>MAASPVRGQRNVVLPDRLGALSRFGSASPTRRRRPSSIISRRDGSDDSQVSSPHTTSDAVLLRCRDTIERLHSDVEEERQKRSKLHEQVVAGESELAAAKVDLAEEQVRCREAESRCTRLERQLSEAEQRLKSQKETFEAAHSQVQHLKTESLQKAQEHFAQGLKITELESAANRAESRASRQQEEIARLTAELKKAQSKVADLESDANRLQESLESKALEAARVQRIGQEHEHRCEALQRELEDLHADKDADKASLEGQQFELQEMALRQERLHAAWKEREVELQRLQQERDEARDETEALQQEAESSHQQARRMAEEHRELLEKSLPRVLHFTTLWHKIMQCPDILPPAVDATGT</sequence>
<evidence type="ECO:0000313" key="2">
    <source>
        <dbReference type="EMBL" id="CAE7565550.1"/>
    </source>
</evidence>
<protein>
    <submittedName>
        <fullName evidence="2">Uncharacterized protein</fullName>
    </submittedName>
</protein>
<accession>A0A812UHY7</accession>
<evidence type="ECO:0000313" key="3">
    <source>
        <dbReference type="Proteomes" id="UP000604046"/>
    </source>
</evidence>